<dbReference type="Gene3D" id="3.10.20.370">
    <property type="match status" value="1"/>
</dbReference>
<dbReference type="FunFam" id="3.30.70.270:FF:000003">
    <property type="entry name" value="Transposon Ty3-G Gag-Pol polyprotein"/>
    <property type="match status" value="1"/>
</dbReference>
<keyword evidence="10" id="KW-1185">Reference proteome</keyword>
<dbReference type="Gene3D" id="3.30.70.270">
    <property type="match status" value="1"/>
</dbReference>
<dbReference type="GO" id="GO:0016787">
    <property type="term" value="F:hydrolase activity"/>
    <property type="evidence" value="ECO:0007669"/>
    <property type="project" value="UniProtKB-KW"/>
</dbReference>
<dbReference type="Pfam" id="PF17917">
    <property type="entry name" value="RT_RNaseH"/>
    <property type="match status" value="1"/>
</dbReference>
<comment type="caution">
    <text evidence="9">The sequence shown here is derived from an EMBL/GenBank/DDBJ whole genome shotgun (WGS) entry which is preliminary data.</text>
</comment>
<evidence type="ECO:0000313" key="9">
    <source>
        <dbReference type="EMBL" id="POM77058.1"/>
    </source>
</evidence>
<accession>A0A2P4YGY6</accession>
<sequence>MVGCVIYTLIDLAQGYHQMRVVRSTPSLVKRFKLSLDVFDLCLDMGVPGMPGTWSRLIHALFDHLAVHVVYLDDICVFSKSMEEHVEHLRAVCEVLRREQLYAQLSKCSFGQTEVAFLGHMVSQAGISVDPRKTEAIPKYPTPTNRKELLSFLDLAKYEGADHPIAFYSKKLDVHERGWPTHEKELLAIKVATEKWRHYLHGRPFDVYTDNSACSWMLHHPRVSPKMARPLEAAGAAGVAPKLKPRELE</sequence>
<dbReference type="InterPro" id="IPR043502">
    <property type="entry name" value="DNA/RNA_pol_sf"/>
</dbReference>
<dbReference type="InterPro" id="IPR041373">
    <property type="entry name" value="RT_RNaseH"/>
</dbReference>
<dbReference type="PANTHER" id="PTHR37984">
    <property type="entry name" value="PROTEIN CBG26694"/>
    <property type="match status" value="1"/>
</dbReference>
<dbReference type="PANTHER" id="PTHR37984:SF5">
    <property type="entry name" value="PROTEIN NYNRIN-LIKE"/>
    <property type="match status" value="1"/>
</dbReference>
<keyword evidence="4" id="KW-0255">Endonuclease</keyword>
<keyword evidence="3" id="KW-0540">Nuclease</keyword>
<evidence type="ECO:0000313" key="10">
    <source>
        <dbReference type="Proteomes" id="UP000237271"/>
    </source>
</evidence>
<evidence type="ECO:0000256" key="3">
    <source>
        <dbReference type="ARBA" id="ARBA00022722"/>
    </source>
</evidence>
<dbReference type="GO" id="GO:0004519">
    <property type="term" value="F:endonuclease activity"/>
    <property type="evidence" value="ECO:0007669"/>
    <property type="project" value="UniProtKB-KW"/>
</dbReference>
<feature type="domain" description="Reverse transcriptase" evidence="7">
    <location>
        <begin position="6"/>
        <end position="121"/>
    </location>
</feature>
<dbReference type="OrthoDB" id="415724at2759"/>
<evidence type="ECO:0000256" key="6">
    <source>
        <dbReference type="ARBA" id="ARBA00022918"/>
    </source>
</evidence>
<gene>
    <name evidence="9" type="ORF">PHPALM_5618</name>
</gene>
<proteinExistence type="predicted"/>
<keyword evidence="2" id="KW-0548">Nucleotidyltransferase</keyword>
<evidence type="ECO:0000259" key="7">
    <source>
        <dbReference type="Pfam" id="PF00078"/>
    </source>
</evidence>
<dbReference type="SUPFAM" id="SSF56672">
    <property type="entry name" value="DNA/RNA polymerases"/>
    <property type="match status" value="1"/>
</dbReference>
<feature type="domain" description="Reverse transcriptase RNase H-like" evidence="8">
    <location>
        <begin position="158"/>
        <end position="229"/>
    </location>
</feature>
<dbReference type="GO" id="GO:0003964">
    <property type="term" value="F:RNA-directed DNA polymerase activity"/>
    <property type="evidence" value="ECO:0007669"/>
    <property type="project" value="UniProtKB-KW"/>
</dbReference>
<evidence type="ECO:0000256" key="5">
    <source>
        <dbReference type="ARBA" id="ARBA00022801"/>
    </source>
</evidence>
<dbReference type="InterPro" id="IPR000477">
    <property type="entry name" value="RT_dom"/>
</dbReference>
<dbReference type="Pfam" id="PF00078">
    <property type="entry name" value="RVT_1"/>
    <property type="match status" value="1"/>
</dbReference>
<reference evidence="9 10" key="1">
    <citation type="journal article" date="2017" name="Genome Biol. Evol.">
        <title>Phytophthora megakarya and P. palmivora, closely related causal agents of cacao black pod rot, underwent increases in genome sizes and gene numbers by different mechanisms.</title>
        <authorList>
            <person name="Ali S.S."/>
            <person name="Shao J."/>
            <person name="Lary D.J."/>
            <person name="Kronmiller B."/>
            <person name="Shen D."/>
            <person name="Strem M.D."/>
            <person name="Amoako-Attah I."/>
            <person name="Akrofi A.Y."/>
            <person name="Begoude B.A."/>
            <person name="Ten Hoopen G.M."/>
            <person name="Coulibaly K."/>
            <person name="Kebe B.I."/>
            <person name="Melnick R.L."/>
            <person name="Guiltinan M.J."/>
            <person name="Tyler B.M."/>
            <person name="Meinhardt L.W."/>
            <person name="Bailey B.A."/>
        </authorList>
    </citation>
    <scope>NUCLEOTIDE SEQUENCE [LARGE SCALE GENOMIC DNA]</scope>
    <source>
        <strain evidence="10">sbr112.9</strain>
    </source>
</reference>
<dbReference type="Gene3D" id="3.10.10.10">
    <property type="entry name" value="HIV Type 1 Reverse Transcriptase, subunit A, domain 1"/>
    <property type="match status" value="1"/>
</dbReference>
<keyword evidence="1" id="KW-0808">Transferase</keyword>
<name>A0A2P4YGY6_9STRA</name>
<dbReference type="InterPro" id="IPR050951">
    <property type="entry name" value="Retrovirus_Pol_polyprotein"/>
</dbReference>
<evidence type="ECO:0000256" key="2">
    <source>
        <dbReference type="ARBA" id="ARBA00022695"/>
    </source>
</evidence>
<evidence type="ECO:0000256" key="1">
    <source>
        <dbReference type="ARBA" id="ARBA00022679"/>
    </source>
</evidence>
<dbReference type="InterPro" id="IPR043128">
    <property type="entry name" value="Rev_trsase/Diguanyl_cyclase"/>
</dbReference>
<dbReference type="EMBL" id="NCKW01003020">
    <property type="protein sequence ID" value="POM77058.1"/>
    <property type="molecule type" value="Genomic_DNA"/>
</dbReference>
<dbReference type="Proteomes" id="UP000237271">
    <property type="component" value="Unassembled WGS sequence"/>
</dbReference>
<keyword evidence="5" id="KW-0378">Hydrolase</keyword>
<keyword evidence="6" id="KW-0695">RNA-directed DNA polymerase</keyword>
<protein>
    <submittedName>
        <fullName evidence="9">Retrotransposon nucleocapsid protein</fullName>
    </submittedName>
</protein>
<evidence type="ECO:0000256" key="4">
    <source>
        <dbReference type="ARBA" id="ARBA00022759"/>
    </source>
</evidence>
<organism evidence="9 10">
    <name type="scientific">Phytophthora palmivora</name>
    <dbReference type="NCBI Taxonomy" id="4796"/>
    <lineage>
        <taxon>Eukaryota</taxon>
        <taxon>Sar</taxon>
        <taxon>Stramenopiles</taxon>
        <taxon>Oomycota</taxon>
        <taxon>Peronosporomycetes</taxon>
        <taxon>Peronosporales</taxon>
        <taxon>Peronosporaceae</taxon>
        <taxon>Phytophthora</taxon>
    </lineage>
</organism>
<dbReference type="CDD" id="cd09274">
    <property type="entry name" value="RNase_HI_RT_Ty3"/>
    <property type="match status" value="1"/>
</dbReference>
<dbReference type="CDD" id="cd01647">
    <property type="entry name" value="RT_LTR"/>
    <property type="match status" value="1"/>
</dbReference>
<dbReference type="AlphaFoldDB" id="A0A2P4YGY6"/>
<evidence type="ECO:0000259" key="8">
    <source>
        <dbReference type="Pfam" id="PF17917"/>
    </source>
</evidence>